<organism evidence="1 2">
    <name type="scientific">Caldalkalibacillus thermarum (strain TA2.A1)</name>
    <dbReference type="NCBI Taxonomy" id="986075"/>
    <lineage>
        <taxon>Bacteria</taxon>
        <taxon>Bacillati</taxon>
        <taxon>Bacillota</taxon>
        <taxon>Bacilli</taxon>
        <taxon>Bacillales</taxon>
        <taxon>Bacillaceae</taxon>
        <taxon>Caldalkalibacillus</taxon>
    </lineage>
</organism>
<name>F5LB47_CALTT</name>
<dbReference type="EMBL" id="AFCE01000191">
    <property type="protein sequence ID" value="EGL81436.1"/>
    <property type="molecule type" value="Genomic_DNA"/>
</dbReference>
<evidence type="ECO:0000313" key="1">
    <source>
        <dbReference type="EMBL" id="EGL81436.1"/>
    </source>
</evidence>
<evidence type="ECO:0000313" key="2">
    <source>
        <dbReference type="Proteomes" id="UP000010716"/>
    </source>
</evidence>
<comment type="caution">
    <text evidence="1">The sequence shown here is derived from an EMBL/GenBank/DDBJ whole genome shotgun (WGS) entry which is preliminary data.</text>
</comment>
<reference evidence="1 2" key="1">
    <citation type="journal article" date="2011" name="J. Bacteriol.">
        <title>Draft genome sequence of the thermoalkaliphilic Caldalkalibacillus thermarum strain TA2.A1.</title>
        <authorList>
            <person name="Kalamorz F."/>
            <person name="Keis S."/>
            <person name="McMillan D.G."/>
            <person name="Olsson K."/>
            <person name="Stanton J.A."/>
            <person name="Stockwell P."/>
            <person name="Black M.A."/>
            <person name="Klingeman D.M."/>
            <person name="Land M.L."/>
            <person name="Han C.S."/>
            <person name="Martin S.L."/>
            <person name="Becher S.A."/>
            <person name="Peddie C.J."/>
            <person name="Morgan H.W."/>
            <person name="Matthies D."/>
            <person name="Preiss L."/>
            <person name="Meier T."/>
            <person name="Brown S.D."/>
            <person name="Cook G.M."/>
        </authorList>
    </citation>
    <scope>NUCLEOTIDE SEQUENCE [LARGE SCALE GENOMIC DNA]</scope>
    <source>
        <strain evidence="1 2">TA2.A1</strain>
    </source>
</reference>
<dbReference type="Proteomes" id="UP000010716">
    <property type="component" value="Unassembled WGS sequence"/>
</dbReference>
<gene>
    <name evidence="1" type="ORF">CathTA2_0035</name>
</gene>
<sequence>MFHSFPYDPPNQTTVAVFVKPSIIKALNNQRVKKRIDLLRQANQQVRTNLFFFAMPDVDLAHKQIKGTYYDDRYKIWKQKLFPFPNVLYQRRSKVKSKLLCKFPFDRQHGPDDLTYGR</sequence>
<protein>
    <submittedName>
        <fullName evidence="1">Uncharacterized protein</fullName>
    </submittedName>
</protein>
<dbReference type="AlphaFoldDB" id="F5LB47"/>
<proteinExistence type="predicted"/>
<accession>F5LB47</accession>